<dbReference type="PANTHER" id="PTHR47272:SF1">
    <property type="entry name" value="PIGGYBAC TRANSPOSABLE ELEMENT-DERIVED PROTEIN 3-LIKE"/>
    <property type="match status" value="1"/>
</dbReference>
<evidence type="ECO:0000313" key="3">
    <source>
        <dbReference type="Proteomes" id="UP001148838"/>
    </source>
</evidence>
<gene>
    <name evidence="2" type="ORF">ANN_07106</name>
</gene>
<dbReference type="EMBL" id="JAJSOF020000011">
    <property type="protein sequence ID" value="KAJ4445301.1"/>
    <property type="molecule type" value="Genomic_DNA"/>
</dbReference>
<protein>
    <recommendedName>
        <fullName evidence="1">PiggyBac transposable element-derived protein domain-containing protein</fullName>
    </recommendedName>
</protein>
<evidence type="ECO:0000313" key="2">
    <source>
        <dbReference type="EMBL" id="KAJ4445301.1"/>
    </source>
</evidence>
<reference evidence="2 3" key="1">
    <citation type="journal article" date="2022" name="Allergy">
        <title>Genome assembly and annotation of Periplaneta americana reveal a comprehensive cockroach allergen profile.</title>
        <authorList>
            <person name="Wang L."/>
            <person name="Xiong Q."/>
            <person name="Saelim N."/>
            <person name="Wang L."/>
            <person name="Nong W."/>
            <person name="Wan A.T."/>
            <person name="Shi M."/>
            <person name="Liu X."/>
            <person name="Cao Q."/>
            <person name="Hui J.H.L."/>
            <person name="Sookrung N."/>
            <person name="Leung T.F."/>
            <person name="Tungtrongchitr A."/>
            <person name="Tsui S.K.W."/>
        </authorList>
    </citation>
    <scope>NUCLEOTIDE SEQUENCE [LARGE SCALE GENOMIC DNA]</scope>
    <source>
        <strain evidence="2">PWHHKU_190912</strain>
    </source>
</reference>
<accession>A0ABQ8TFB7</accession>
<dbReference type="Pfam" id="PF13843">
    <property type="entry name" value="DDE_Tnp_1_7"/>
    <property type="match status" value="1"/>
</dbReference>
<proteinExistence type="predicted"/>
<organism evidence="2 3">
    <name type="scientific">Periplaneta americana</name>
    <name type="common">American cockroach</name>
    <name type="synonym">Blatta americana</name>
    <dbReference type="NCBI Taxonomy" id="6978"/>
    <lineage>
        <taxon>Eukaryota</taxon>
        <taxon>Metazoa</taxon>
        <taxon>Ecdysozoa</taxon>
        <taxon>Arthropoda</taxon>
        <taxon>Hexapoda</taxon>
        <taxon>Insecta</taxon>
        <taxon>Pterygota</taxon>
        <taxon>Neoptera</taxon>
        <taxon>Polyneoptera</taxon>
        <taxon>Dictyoptera</taxon>
        <taxon>Blattodea</taxon>
        <taxon>Blattoidea</taxon>
        <taxon>Blattidae</taxon>
        <taxon>Blattinae</taxon>
        <taxon>Periplaneta</taxon>
    </lineage>
</organism>
<name>A0ABQ8TFB7_PERAM</name>
<dbReference type="PANTHER" id="PTHR47272">
    <property type="entry name" value="DDE_TNP_1_7 DOMAIN-CONTAINING PROTEIN"/>
    <property type="match status" value="1"/>
</dbReference>
<dbReference type="Proteomes" id="UP001148838">
    <property type="component" value="Unassembled WGS sequence"/>
</dbReference>
<comment type="caution">
    <text evidence="2">The sequence shown here is derived from an EMBL/GenBank/DDBJ whole genome shotgun (WGS) entry which is preliminary data.</text>
</comment>
<feature type="domain" description="PiggyBac transposable element-derived protein" evidence="1">
    <location>
        <begin position="5"/>
        <end position="83"/>
    </location>
</feature>
<evidence type="ECO:0000259" key="1">
    <source>
        <dbReference type="Pfam" id="PF13843"/>
    </source>
</evidence>
<sequence length="83" mass="9721">MKARNDPNYDKLFKVRPFIDSVKAETEPEKYNSVDELIIPFKGRSSLKQYVKNKPHKWGIKVFAHAGTSGIVYDFEIYRGKER</sequence>
<dbReference type="InterPro" id="IPR029526">
    <property type="entry name" value="PGBD"/>
</dbReference>
<keyword evidence="3" id="KW-1185">Reference proteome</keyword>